<name>A0A8S5TZA7_9CAUD</name>
<dbReference type="EMBL" id="BK015963">
    <property type="protein sequence ID" value="DAF87544.1"/>
    <property type="molecule type" value="Genomic_DNA"/>
</dbReference>
<accession>A0A8S5TZA7</accession>
<reference evidence="5" key="1">
    <citation type="journal article" date="2021" name="Proc. Natl. Acad. Sci. U.S.A.">
        <title>A Catalog of Tens of Thousands of Viruses from Human Metagenomes Reveals Hidden Associations with Chronic Diseases.</title>
        <authorList>
            <person name="Tisza M.J."/>
            <person name="Buck C.B."/>
        </authorList>
    </citation>
    <scope>NUCLEOTIDE SEQUENCE</scope>
    <source>
        <strain evidence="5">Ctxyw6</strain>
    </source>
</reference>
<dbReference type="Gene3D" id="3.40.1350.10">
    <property type="match status" value="1"/>
</dbReference>
<dbReference type="GO" id="GO:0003676">
    <property type="term" value="F:nucleic acid binding"/>
    <property type="evidence" value="ECO:0007669"/>
    <property type="project" value="InterPro"/>
</dbReference>
<comment type="cofactor">
    <cofactor evidence="1">
        <name>Mg(2+)</name>
        <dbReference type="ChEBI" id="CHEBI:18420"/>
    </cofactor>
</comment>
<evidence type="ECO:0000256" key="3">
    <source>
        <dbReference type="ARBA" id="ARBA00022801"/>
    </source>
</evidence>
<evidence type="ECO:0000259" key="4">
    <source>
        <dbReference type="SMART" id="SM00990"/>
    </source>
</evidence>
<evidence type="ECO:0000256" key="2">
    <source>
        <dbReference type="ARBA" id="ARBA00022722"/>
    </source>
</evidence>
<dbReference type="GO" id="GO:0016788">
    <property type="term" value="F:hydrolase activity, acting on ester bonds"/>
    <property type="evidence" value="ECO:0007669"/>
    <property type="project" value="InterPro"/>
</dbReference>
<dbReference type="GO" id="GO:0004518">
    <property type="term" value="F:nuclease activity"/>
    <property type="evidence" value="ECO:0007669"/>
    <property type="project" value="UniProtKB-KW"/>
</dbReference>
<dbReference type="InterPro" id="IPR011856">
    <property type="entry name" value="tRNA_endonuc-like_dom_sf"/>
</dbReference>
<organism evidence="5">
    <name type="scientific">Siphoviridae sp. ctxyw6</name>
    <dbReference type="NCBI Taxonomy" id="2825742"/>
    <lineage>
        <taxon>Viruses</taxon>
        <taxon>Duplodnaviria</taxon>
        <taxon>Heunggongvirae</taxon>
        <taxon>Uroviricota</taxon>
        <taxon>Caudoviricetes</taxon>
    </lineage>
</organism>
<evidence type="ECO:0000256" key="1">
    <source>
        <dbReference type="ARBA" id="ARBA00001946"/>
    </source>
</evidence>
<keyword evidence="2" id="KW-0540">Nuclease</keyword>
<dbReference type="InterPro" id="IPR014883">
    <property type="entry name" value="VRR_NUC"/>
</dbReference>
<feature type="domain" description="VRR-NUC" evidence="4">
    <location>
        <begin position="1"/>
        <end position="82"/>
    </location>
</feature>
<evidence type="ECO:0000313" key="5">
    <source>
        <dbReference type="EMBL" id="DAF87544.1"/>
    </source>
</evidence>
<proteinExistence type="predicted"/>
<protein>
    <submittedName>
        <fullName evidence="5">Nuclease</fullName>
    </submittedName>
</protein>
<keyword evidence="3" id="KW-0378">Hydrolase</keyword>
<sequence>MLEKQIEKYLVKKIKDKKGLCLKFESPGYSGVPDRIIILKNKPVAFVELKRPVGGRYSARQKLVERDFNKLGQKVYKVKNKEEVDKLVEELIT</sequence>
<dbReference type="SMART" id="SM00990">
    <property type="entry name" value="VRR_NUC"/>
    <property type="match status" value="1"/>
</dbReference>